<dbReference type="GO" id="GO:0008270">
    <property type="term" value="F:zinc ion binding"/>
    <property type="evidence" value="ECO:0007669"/>
    <property type="project" value="InterPro"/>
</dbReference>
<evidence type="ECO:0000256" key="5">
    <source>
        <dbReference type="ARBA" id="ARBA00012384"/>
    </source>
</evidence>
<feature type="domain" description="Galactose-1-phosphate uridyl transferase C-terminal" evidence="14">
    <location>
        <begin position="219"/>
        <end position="368"/>
    </location>
</feature>
<dbReference type="Gene3D" id="3.30.428.10">
    <property type="entry name" value="HIT-like"/>
    <property type="match status" value="2"/>
</dbReference>
<keyword evidence="7" id="KW-0548">Nucleotidyltransferase</keyword>
<dbReference type="Pfam" id="PF01087">
    <property type="entry name" value="GalP_UDP_transf"/>
    <property type="match status" value="1"/>
</dbReference>
<dbReference type="PIRSF" id="PIRSF000808">
    <property type="entry name" value="GalT"/>
    <property type="match status" value="1"/>
</dbReference>
<dbReference type="EC" id="2.7.7.12" evidence="5"/>
<evidence type="ECO:0000313" key="15">
    <source>
        <dbReference type="EMBL" id="CAB4694699.1"/>
    </source>
</evidence>
<evidence type="ECO:0000256" key="8">
    <source>
        <dbReference type="ARBA" id="ARBA00022723"/>
    </source>
</evidence>
<dbReference type="NCBIfam" id="TIGR00209">
    <property type="entry name" value="galT_1"/>
    <property type="match status" value="1"/>
</dbReference>
<dbReference type="EMBL" id="CAEZXV010000012">
    <property type="protein sequence ID" value="CAB4694699.1"/>
    <property type="molecule type" value="Genomic_DNA"/>
</dbReference>
<dbReference type="GO" id="GO:0033499">
    <property type="term" value="P:galactose catabolic process via UDP-galactose, Leloir pathway"/>
    <property type="evidence" value="ECO:0007669"/>
    <property type="project" value="TreeGrafter"/>
</dbReference>
<sequence length="372" mass="41664">MSSEKSIPLSKGIVRQDRKLSDGRTISYYDSKSTSREAVDTRPIEKRPSLGELRLDALTNEWVVMAAHRQARAFLPPKELCPLCPTKPGLQSEIPESKYEVVVFENLSPSLAQPSVPWNLPALDGLNTPIVDAAGFCEVLCYTDDHEANFGSLSLEQIRIVMEAWRDRTREISKMPHIAHIFPFENRGVEVGVTLHHPHGQIYAYSYLPPRVEKMLKVATDYFSKNSRPLISDIIAREITDEVRIVAQNSDWIAYVPFASRYPFEIHIAPKIFTADLAQLTDAQADSFGAVAKESLQRLDGVFGIEMAYMAAWHQAPVNIGRDVLGLHMQITSIRRAPGKLKYLAGSESAMQAFIMDMKPEQSAAQLRGVEI</sequence>
<dbReference type="GO" id="GO:0005737">
    <property type="term" value="C:cytoplasm"/>
    <property type="evidence" value="ECO:0007669"/>
    <property type="project" value="TreeGrafter"/>
</dbReference>
<organism evidence="15">
    <name type="scientific">freshwater metagenome</name>
    <dbReference type="NCBI Taxonomy" id="449393"/>
    <lineage>
        <taxon>unclassified sequences</taxon>
        <taxon>metagenomes</taxon>
        <taxon>ecological metagenomes</taxon>
    </lineage>
</organism>
<evidence type="ECO:0000256" key="6">
    <source>
        <dbReference type="ARBA" id="ARBA00022679"/>
    </source>
</evidence>
<evidence type="ECO:0000256" key="10">
    <source>
        <dbReference type="ARBA" id="ARBA00023144"/>
    </source>
</evidence>
<evidence type="ECO:0000256" key="7">
    <source>
        <dbReference type="ARBA" id="ARBA00022695"/>
    </source>
</evidence>
<evidence type="ECO:0000256" key="11">
    <source>
        <dbReference type="ARBA" id="ARBA00023277"/>
    </source>
</evidence>
<evidence type="ECO:0000256" key="1">
    <source>
        <dbReference type="ARBA" id="ARBA00001107"/>
    </source>
</evidence>
<keyword evidence="9" id="KW-0862">Zinc</keyword>
<evidence type="ECO:0000256" key="12">
    <source>
        <dbReference type="ARBA" id="ARBA00030549"/>
    </source>
</evidence>
<keyword evidence="11" id="KW-0119">Carbohydrate metabolism</keyword>
<dbReference type="InterPro" id="IPR036265">
    <property type="entry name" value="HIT-like_sf"/>
</dbReference>
<dbReference type="InterPro" id="IPR001937">
    <property type="entry name" value="GalP_UDPtransf1"/>
</dbReference>
<evidence type="ECO:0000256" key="9">
    <source>
        <dbReference type="ARBA" id="ARBA00022833"/>
    </source>
</evidence>
<evidence type="ECO:0000256" key="3">
    <source>
        <dbReference type="ARBA" id="ARBA00004947"/>
    </source>
</evidence>
<evidence type="ECO:0000256" key="2">
    <source>
        <dbReference type="ARBA" id="ARBA00001947"/>
    </source>
</evidence>
<proteinExistence type="inferred from homology"/>
<comment type="catalytic activity">
    <reaction evidence="1">
        <text>alpha-D-galactose 1-phosphate + UDP-alpha-D-glucose = alpha-D-glucose 1-phosphate + UDP-alpha-D-galactose</text>
        <dbReference type="Rhea" id="RHEA:13989"/>
        <dbReference type="ChEBI" id="CHEBI:58336"/>
        <dbReference type="ChEBI" id="CHEBI:58601"/>
        <dbReference type="ChEBI" id="CHEBI:58885"/>
        <dbReference type="ChEBI" id="CHEBI:66914"/>
        <dbReference type="EC" id="2.7.7.12"/>
    </reaction>
</comment>
<dbReference type="SUPFAM" id="SSF54197">
    <property type="entry name" value="HIT-like"/>
    <property type="match status" value="2"/>
</dbReference>
<gene>
    <name evidence="15" type="ORF">UFOPK2598_00250</name>
</gene>
<name>A0A6J6P711_9ZZZZ</name>
<dbReference type="InterPro" id="IPR019779">
    <property type="entry name" value="GalP_UDPtransf1_His-AS"/>
</dbReference>
<protein>
    <recommendedName>
        <fullName evidence="12">UDP-glucose--hexose-1-phosphate uridylyltransferase</fullName>
        <ecNumber evidence="5">2.7.7.12</ecNumber>
    </recommendedName>
    <alternativeName>
        <fullName evidence="12">UDP-glucose--hexose-1-phosphate uridylyltransferase</fullName>
    </alternativeName>
</protein>
<evidence type="ECO:0000256" key="4">
    <source>
        <dbReference type="ARBA" id="ARBA00010951"/>
    </source>
</evidence>
<feature type="domain" description="Galactose-1-phosphate uridyl transferase N-terminal" evidence="13">
    <location>
        <begin position="52"/>
        <end position="209"/>
    </location>
</feature>
<dbReference type="PROSITE" id="PS00117">
    <property type="entry name" value="GAL_P_UDP_TRANSF_I"/>
    <property type="match status" value="1"/>
</dbReference>
<keyword evidence="10" id="KW-0299">Galactose metabolism</keyword>
<comment type="cofactor">
    <cofactor evidence="2">
        <name>Zn(2+)</name>
        <dbReference type="ChEBI" id="CHEBI:29105"/>
    </cofactor>
</comment>
<comment type="similarity">
    <text evidence="4">Belongs to the galactose-1-phosphate uridylyltransferase type 1 family.</text>
</comment>
<dbReference type="InterPro" id="IPR005850">
    <property type="entry name" value="GalP_Utransf_C"/>
</dbReference>
<dbReference type="AlphaFoldDB" id="A0A6J6P711"/>
<reference evidence="15" key="1">
    <citation type="submission" date="2020-05" db="EMBL/GenBank/DDBJ databases">
        <authorList>
            <person name="Chiriac C."/>
            <person name="Salcher M."/>
            <person name="Ghai R."/>
            <person name="Kavagutti S V."/>
        </authorList>
    </citation>
    <scope>NUCLEOTIDE SEQUENCE</scope>
</reference>
<keyword evidence="8" id="KW-0479">Metal-binding</keyword>
<dbReference type="GO" id="GO:0008108">
    <property type="term" value="F:UDP-glucose:hexose-1-phosphate uridylyltransferase activity"/>
    <property type="evidence" value="ECO:0007669"/>
    <property type="project" value="UniProtKB-EC"/>
</dbReference>
<keyword evidence="6" id="KW-0808">Transferase</keyword>
<accession>A0A6J6P711</accession>
<dbReference type="PANTHER" id="PTHR11943:SF1">
    <property type="entry name" value="GALACTOSE-1-PHOSPHATE URIDYLYLTRANSFERASE"/>
    <property type="match status" value="1"/>
</dbReference>
<dbReference type="InterPro" id="IPR005849">
    <property type="entry name" value="GalP_Utransf_N"/>
</dbReference>
<dbReference type="PANTHER" id="PTHR11943">
    <property type="entry name" value="GALACTOSE-1-PHOSPHATE URIDYLYLTRANSFERASE"/>
    <property type="match status" value="1"/>
</dbReference>
<evidence type="ECO:0000259" key="14">
    <source>
        <dbReference type="Pfam" id="PF02744"/>
    </source>
</evidence>
<dbReference type="Pfam" id="PF02744">
    <property type="entry name" value="GalP_UDP_tr_C"/>
    <property type="match status" value="1"/>
</dbReference>
<comment type="pathway">
    <text evidence="3">Carbohydrate metabolism; galactose metabolism.</text>
</comment>
<evidence type="ECO:0000259" key="13">
    <source>
        <dbReference type="Pfam" id="PF01087"/>
    </source>
</evidence>
<dbReference type="UniPathway" id="UPA00214"/>